<organism evidence="3 4">
    <name type="scientific">Hoyosella subflava (strain DSM 45089 / JCM 17490 / NBRC 109087 / DQS3-9A1)</name>
    <name type="common">Amycolicicoccus subflavus</name>
    <dbReference type="NCBI Taxonomy" id="443218"/>
    <lineage>
        <taxon>Bacteria</taxon>
        <taxon>Bacillati</taxon>
        <taxon>Actinomycetota</taxon>
        <taxon>Actinomycetes</taxon>
        <taxon>Mycobacteriales</taxon>
        <taxon>Hoyosellaceae</taxon>
        <taxon>Hoyosella</taxon>
    </lineage>
</organism>
<feature type="domain" description="RsbT co-antagonist protein RsbRD N-terminal" evidence="2">
    <location>
        <begin position="25"/>
        <end position="156"/>
    </location>
</feature>
<dbReference type="SUPFAM" id="SSF46689">
    <property type="entry name" value="Homeodomain-like"/>
    <property type="match status" value="1"/>
</dbReference>
<dbReference type="PANTHER" id="PTHR33744:SF7">
    <property type="entry name" value="PUCR FAMILY TRANSCRIPTIONAL REGULATOR"/>
    <property type="match status" value="1"/>
</dbReference>
<proteinExistence type="predicted"/>
<evidence type="ECO:0000313" key="3">
    <source>
        <dbReference type="EMBL" id="AEF42675.1"/>
    </source>
</evidence>
<name>F6EL12_HOYSD</name>
<protein>
    <submittedName>
        <fullName evidence="3">Vegetative cell wall protein gp1</fullName>
    </submittedName>
</protein>
<evidence type="ECO:0000259" key="2">
    <source>
        <dbReference type="Pfam" id="PF14361"/>
    </source>
</evidence>
<dbReference type="Gene3D" id="1.10.10.2840">
    <property type="entry name" value="PucR C-terminal helix-turn-helix domain"/>
    <property type="match status" value="1"/>
</dbReference>
<dbReference type="STRING" id="443218.AS9A_4242"/>
<dbReference type="EMBL" id="CP002786">
    <property type="protein sequence ID" value="AEF42675.1"/>
    <property type="molecule type" value="Genomic_DNA"/>
</dbReference>
<dbReference type="Pfam" id="PF13556">
    <property type="entry name" value="HTH_30"/>
    <property type="match status" value="1"/>
</dbReference>
<dbReference type="InterPro" id="IPR042070">
    <property type="entry name" value="PucR_C-HTH_sf"/>
</dbReference>
<dbReference type="RefSeq" id="WP_013809024.1">
    <property type="nucleotide sequence ID" value="NC_015564.1"/>
</dbReference>
<gene>
    <name evidence="3" type="ordered locus">AS9A_4242</name>
</gene>
<dbReference type="InterPro" id="IPR025736">
    <property type="entry name" value="PucR_C-HTH_dom"/>
</dbReference>
<dbReference type="KEGG" id="asd:AS9A_4242"/>
<evidence type="ECO:0000259" key="1">
    <source>
        <dbReference type="Pfam" id="PF13556"/>
    </source>
</evidence>
<dbReference type="HOGENOM" id="CLU_041278_1_0_11"/>
<dbReference type="InterPro" id="IPR051448">
    <property type="entry name" value="CdaR-like_regulators"/>
</dbReference>
<dbReference type="Proteomes" id="UP000009235">
    <property type="component" value="Chromosome"/>
</dbReference>
<keyword evidence="4" id="KW-1185">Reference proteome</keyword>
<feature type="domain" description="PucR C-terminal helix-turn-helix" evidence="1">
    <location>
        <begin position="323"/>
        <end position="369"/>
    </location>
</feature>
<reference evidence="3 4" key="1">
    <citation type="journal article" date="2011" name="J. Bacteriol.">
        <title>Complete genome sequence of Amycolicicoccus subflavus DQS3-9A1T, an actinomycete isolated from crude oil-polluted soil.</title>
        <authorList>
            <person name="Cai M."/>
            <person name="Chen W.M."/>
            <person name="Nie Y."/>
            <person name="Chi C.Q."/>
            <person name="Wang Y.N."/>
            <person name="Tang Y.Q."/>
            <person name="Li G.Y."/>
            <person name="Wu X.L."/>
        </authorList>
    </citation>
    <scope>NUCLEOTIDE SEQUENCE [LARGE SCALE GENOMIC DNA]</scope>
    <source>
        <strain evidence="4">DSM 45089 / DQS3-9A1</strain>
    </source>
</reference>
<dbReference type="Pfam" id="PF14361">
    <property type="entry name" value="RsbRD_N"/>
    <property type="match status" value="1"/>
</dbReference>
<sequence>MTASPEPAHPALANLADALLTRLDERTEAVVALLRREIPEYDVLPMEDVRGATVALMRDVITHVAVLRVDAATLEPLADLARRRAEQGFPFGALTRSIQLAARYLLNEADAMAAEYQLDAATMLRVHDFAWQFVTDAAGVIAEIQREMAVDAGERESGRRADFLRATLHGTVAPARLATEARLFGLDPSARYHPLRAHPADAKEEERMSSAIRRTTATQHHKPVLAVLEGDLVGLVPQAPTLPDGSLAAIGSAVHLHNVAAAFRSASVALDAAAAFGRTGVVTLDQLGPLPLALMADELAVAVEQLHFQYLDSDNEANREIEQTVWTLLECDQNVDATAEKLHVHRNTVRYRLGRFREITGLDIRASTHDLVLAWWSLARRAARS</sequence>
<dbReference type="AlphaFoldDB" id="F6EL12"/>
<dbReference type="OrthoDB" id="33973at2"/>
<accession>F6EL12</accession>
<dbReference type="InterPro" id="IPR025751">
    <property type="entry name" value="RsbRD_N_dom"/>
</dbReference>
<dbReference type="InterPro" id="IPR009057">
    <property type="entry name" value="Homeodomain-like_sf"/>
</dbReference>
<evidence type="ECO:0000313" key="4">
    <source>
        <dbReference type="Proteomes" id="UP000009235"/>
    </source>
</evidence>
<dbReference type="eggNOG" id="COG2508">
    <property type="taxonomic scope" value="Bacteria"/>
</dbReference>
<dbReference type="PANTHER" id="PTHR33744">
    <property type="entry name" value="CARBOHYDRATE DIACID REGULATOR"/>
    <property type="match status" value="1"/>
</dbReference>